<dbReference type="Proteomes" id="UP000469452">
    <property type="component" value="Unassembled WGS sequence"/>
</dbReference>
<organism evidence="2 3">
    <name type="scientific">Aphanomyces astaci</name>
    <name type="common">Crayfish plague agent</name>
    <dbReference type="NCBI Taxonomy" id="112090"/>
    <lineage>
        <taxon>Eukaryota</taxon>
        <taxon>Sar</taxon>
        <taxon>Stramenopiles</taxon>
        <taxon>Oomycota</taxon>
        <taxon>Saprolegniomycetes</taxon>
        <taxon>Saprolegniales</taxon>
        <taxon>Verrucalvaceae</taxon>
        <taxon>Aphanomyces</taxon>
    </lineage>
</organism>
<feature type="compositionally biased region" description="Polar residues" evidence="1">
    <location>
        <begin position="73"/>
        <end position="85"/>
    </location>
</feature>
<gene>
    <name evidence="2" type="ORF">AaE_006906</name>
</gene>
<feature type="region of interest" description="Disordered" evidence="1">
    <location>
        <begin position="73"/>
        <end position="115"/>
    </location>
</feature>
<evidence type="ECO:0000313" key="3">
    <source>
        <dbReference type="Proteomes" id="UP000469452"/>
    </source>
</evidence>
<name>A0A6A5AI66_APHAT</name>
<feature type="non-terminal residue" evidence="2">
    <location>
        <position position="1"/>
    </location>
</feature>
<comment type="caution">
    <text evidence="2">The sequence shown here is derived from an EMBL/GenBank/DDBJ whole genome shotgun (WGS) entry which is preliminary data.</text>
</comment>
<feature type="compositionally biased region" description="Acidic residues" evidence="1">
    <location>
        <begin position="106"/>
        <end position="115"/>
    </location>
</feature>
<dbReference type="VEuPathDB" id="FungiDB:H257_01862"/>
<protein>
    <submittedName>
        <fullName evidence="2">Uncharacterized protein</fullName>
    </submittedName>
</protein>
<sequence length="115" mass="12906">AEHICANIQLAAWNGPDHGTLLENPAIGEHFVQRVVDDFKRSIAEAEDFYCTHKMMLDRDALYASVKSLAPSSDAMSKAKSNAPNQVKRETPSKPTSRVVQRNELDDPEFDAFFR</sequence>
<reference evidence="2 3" key="1">
    <citation type="submission" date="2019-06" db="EMBL/GenBank/DDBJ databases">
        <title>Genomics analysis of Aphanomyces spp. identifies a new class of oomycete effector associated with host adaptation.</title>
        <authorList>
            <person name="Gaulin E."/>
        </authorList>
    </citation>
    <scope>NUCLEOTIDE SEQUENCE [LARGE SCALE GENOMIC DNA]</scope>
    <source>
        <strain evidence="2 3">E</strain>
    </source>
</reference>
<evidence type="ECO:0000256" key="1">
    <source>
        <dbReference type="SAM" id="MobiDB-lite"/>
    </source>
</evidence>
<accession>A0A6A5AI66</accession>
<dbReference type="AlphaFoldDB" id="A0A6A5AI66"/>
<dbReference type="EMBL" id="VJMI01012573">
    <property type="protein sequence ID" value="KAF0749850.1"/>
    <property type="molecule type" value="Genomic_DNA"/>
</dbReference>
<proteinExistence type="predicted"/>
<evidence type="ECO:0000313" key="2">
    <source>
        <dbReference type="EMBL" id="KAF0749850.1"/>
    </source>
</evidence>